<feature type="chain" id="PRO_5016444462" evidence="2">
    <location>
        <begin position="18"/>
        <end position="491"/>
    </location>
</feature>
<protein>
    <submittedName>
        <fullName evidence="3">Uncharacterized protein</fullName>
    </submittedName>
</protein>
<dbReference type="Proteomes" id="UP000245768">
    <property type="component" value="Unassembled WGS sequence"/>
</dbReference>
<organism evidence="3 4">
    <name type="scientific">Acaromyces ingoldii</name>
    <dbReference type="NCBI Taxonomy" id="215250"/>
    <lineage>
        <taxon>Eukaryota</taxon>
        <taxon>Fungi</taxon>
        <taxon>Dikarya</taxon>
        <taxon>Basidiomycota</taxon>
        <taxon>Ustilaginomycotina</taxon>
        <taxon>Exobasidiomycetes</taxon>
        <taxon>Exobasidiales</taxon>
        <taxon>Cryptobasidiaceae</taxon>
        <taxon>Acaromyces</taxon>
    </lineage>
</organism>
<keyword evidence="2" id="KW-0732">Signal</keyword>
<reference evidence="3 4" key="1">
    <citation type="journal article" date="2018" name="Mol. Biol. Evol.">
        <title>Broad Genomic Sampling Reveals a Smut Pathogenic Ancestry of the Fungal Clade Ustilaginomycotina.</title>
        <authorList>
            <person name="Kijpornyongpan T."/>
            <person name="Mondo S.J."/>
            <person name="Barry K."/>
            <person name="Sandor L."/>
            <person name="Lee J."/>
            <person name="Lipzen A."/>
            <person name="Pangilinan J."/>
            <person name="LaButti K."/>
            <person name="Hainaut M."/>
            <person name="Henrissat B."/>
            <person name="Grigoriev I.V."/>
            <person name="Spatafora J.W."/>
            <person name="Aime M.C."/>
        </authorList>
    </citation>
    <scope>NUCLEOTIDE SEQUENCE [LARGE SCALE GENOMIC DNA]</scope>
    <source>
        <strain evidence="3 4">MCA 4198</strain>
    </source>
</reference>
<sequence length="491" mass="55143">MLFVALLRLAFVAIVGCMDPGAGPSSQEEWLILSGEGCKTKIYSDLEDAARQVVFRCDYMSCSQQKIFGFLGDTAKQLFRNEVENMLNSDGESYRAQNEHEHEHEHTWENFDWDDGPSRGFGLVLRCCVKAHSRASMAPSTSTGVGEPLYAITIGQNTLLGLAFDDLLAHALSVLDTNQIAEIECPKNDAGAVSEAFSNKRLWRFELRGDSALHIMSSGPSYKILVTGGSYKPLESWQDLLEAIDESVQEHGLAIKLHVICLRGDNARVTAYFINNGWHVRPIINKQKTQALTLSIPNPHEDQQLVKRRDPDYNCKAENGEPPLRTSKMPEVLVWTLKLYEFDVMEGNVDCHKGNANTLAERIQDQGLWNTKEVNDYEIHLKRQQKLPHYLVSSGTKMLHQGSCYDDVVDFLEGRIHEAVGLLHLYVFCPPGQQETLRSAIQKAVEQSRLKITIEVMGAASRSRHDHEAGTSQSIEQDEPIDKDWLRLGPP</sequence>
<feature type="region of interest" description="Disordered" evidence="1">
    <location>
        <begin position="459"/>
        <end position="491"/>
    </location>
</feature>
<gene>
    <name evidence="3" type="ORF">FA10DRAFT_284039</name>
</gene>
<evidence type="ECO:0000313" key="3">
    <source>
        <dbReference type="EMBL" id="PWN91091.1"/>
    </source>
</evidence>
<dbReference type="RefSeq" id="XP_025378289.1">
    <property type="nucleotide sequence ID" value="XM_025523887.1"/>
</dbReference>
<proteinExistence type="predicted"/>
<name>A0A316YPD4_9BASI</name>
<dbReference type="EMBL" id="KZ819635">
    <property type="protein sequence ID" value="PWN91091.1"/>
    <property type="molecule type" value="Genomic_DNA"/>
</dbReference>
<accession>A0A316YPD4</accession>
<evidence type="ECO:0000256" key="2">
    <source>
        <dbReference type="SAM" id="SignalP"/>
    </source>
</evidence>
<feature type="compositionally biased region" description="Basic and acidic residues" evidence="1">
    <location>
        <begin position="480"/>
        <end position="491"/>
    </location>
</feature>
<dbReference type="InParanoid" id="A0A316YPD4"/>
<keyword evidence="4" id="KW-1185">Reference proteome</keyword>
<evidence type="ECO:0000313" key="4">
    <source>
        <dbReference type="Proteomes" id="UP000245768"/>
    </source>
</evidence>
<feature type="signal peptide" evidence="2">
    <location>
        <begin position="1"/>
        <end position="17"/>
    </location>
</feature>
<evidence type="ECO:0000256" key="1">
    <source>
        <dbReference type="SAM" id="MobiDB-lite"/>
    </source>
</evidence>
<dbReference type="AlphaFoldDB" id="A0A316YPD4"/>
<dbReference type="GeneID" id="37045803"/>